<gene>
    <name evidence="11" type="ORF">AB1Y20_022652</name>
</gene>
<keyword evidence="5 10" id="KW-0276">Fatty acid metabolism</keyword>
<dbReference type="AlphaFoldDB" id="A0AB34JJG0"/>
<dbReference type="GO" id="GO:0042761">
    <property type="term" value="P:very long-chain fatty acid biosynthetic process"/>
    <property type="evidence" value="ECO:0007669"/>
    <property type="project" value="TreeGrafter"/>
</dbReference>
<dbReference type="GO" id="GO:0019367">
    <property type="term" value="P:fatty acid elongation, saturated fatty acid"/>
    <property type="evidence" value="ECO:0007669"/>
    <property type="project" value="TreeGrafter"/>
</dbReference>
<feature type="transmembrane region" description="Helical" evidence="10">
    <location>
        <begin position="163"/>
        <end position="183"/>
    </location>
</feature>
<dbReference type="GO" id="GO:0034625">
    <property type="term" value="P:fatty acid elongation, monounsaturated fatty acid"/>
    <property type="evidence" value="ECO:0007669"/>
    <property type="project" value="TreeGrafter"/>
</dbReference>
<keyword evidence="12" id="KW-1185">Reference proteome</keyword>
<keyword evidence="4 10" id="KW-0812">Transmembrane</keyword>
<evidence type="ECO:0000256" key="5">
    <source>
        <dbReference type="ARBA" id="ARBA00022832"/>
    </source>
</evidence>
<comment type="subcellular location">
    <subcellularLocation>
        <location evidence="1">Membrane</location>
        <topology evidence="1">Multi-pass membrane protein</topology>
    </subcellularLocation>
</comment>
<reference evidence="11 12" key="1">
    <citation type="journal article" date="2024" name="Science">
        <title>Giant polyketide synthase enzymes in the biosynthesis of giant marine polyether toxins.</title>
        <authorList>
            <person name="Fallon T.R."/>
            <person name="Shende V.V."/>
            <person name="Wierzbicki I.H."/>
            <person name="Pendleton A.L."/>
            <person name="Watervoot N.F."/>
            <person name="Auber R.P."/>
            <person name="Gonzalez D.J."/>
            <person name="Wisecaver J.H."/>
            <person name="Moore B.S."/>
        </authorList>
    </citation>
    <scope>NUCLEOTIDE SEQUENCE [LARGE SCALE GENOMIC DNA]</scope>
    <source>
        <strain evidence="11 12">12B1</strain>
    </source>
</reference>
<evidence type="ECO:0000256" key="9">
    <source>
        <dbReference type="ARBA" id="ARBA00023160"/>
    </source>
</evidence>
<keyword evidence="9 10" id="KW-0275">Fatty acid biosynthesis</keyword>
<feature type="transmembrane region" description="Helical" evidence="10">
    <location>
        <begin position="12"/>
        <end position="31"/>
    </location>
</feature>
<evidence type="ECO:0000256" key="8">
    <source>
        <dbReference type="ARBA" id="ARBA00023136"/>
    </source>
</evidence>
<feature type="transmembrane region" description="Helical" evidence="10">
    <location>
        <begin position="195"/>
        <end position="215"/>
    </location>
</feature>
<name>A0AB34JJG0_PRYPA</name>
<proteinExistence type="inferred from homology"/>
<keyword evidence="3 10" id="KW-0808">Transferase</keyword>
<feature type="transmembrane region" description="Helical" evidence="10">
    <location>
        <begin position="52"/>
        <end position="75"/>
    </location>
</feature>
<dbReference type="GO" id="GO:0034626">
    <property type="term" value="P:fatty acid elongation, polyunsaturated fatty acid"/>
    <property type="evidence" value="ECO:0007669"/>
    <property type="project" value="TreeGrafter"/>
</dbReference>
<keyword evidence="2 10" id="KW-0444">Lipid biosynthesis</keyword>
<dbReference type="EMBL" id="JBGBPQ010000008">
    <property type="protein sequence ID" value="KAL1521098.1"/>
    <property type="molecule type" value="Genomic_DNA"/>
</dbReference>
<evidence type="ECO:0000313" key="12">
    <source>
        <dbReference type="Proteomes" id="UP001515480"/>
    </source>
</evidence>
<evidence type="ECO:0000256" key="3">
    <source>
        <dbReference type="ARBA" id="ARBA00022679"/>
    </source>
</evidence>
<evidence type="ECO:0000313" key="11">
    <source>
        <dbReference type="EMBL" id="KAL1521098.1"/>
    </source>
</evidence>
<dbReference type="GO" id="GO:0009922">
    <property type="term" value="F:fatty acid elongase activity"/>
    <property type="evidence" value="ECO:0007669"/>
    <property type="project" value="InterPro"/>
</dbReference>
<dbReference type="Pfam" id="PF01151">
    <property type="entry name" value="ELO"/>
    <property type="match status" value="1"/>
</dbReference>
<protein>
    <recommendedName>
        <fullName evidence="10">Elongation of fatty acids protein</fullName>
        <ecNumber evidence="10">2.3.1.-</ecNumber>
    </recommendedName>
</protein>
<dbReference type="InterPro" id="IPR002076">
    <property type="entry name" value="ELO_fam"/>
</dbReference>
<dbReference type="GO" id="GO:0005789">
    <property type="term" value="C:endoplasmic reticulum membrane"/>
    <property type="evidence" value="ECO:0007669"/>
    <property type="project" value="TreeGrafter"/>
</dbReference>
<feature type="transmembrane region" description="Helical" evidence="10">
    <location>
        <begin position="227"/>
        <end position="250"/>
    </location>
</feature>
<evidence type="ECO:0000256" key="10">
    <source>
        <dbReference type="RuleBase" id="RU361115"/>
    </source>
</evidence>
<organism evidence="11 12">
    <name type="scientific">Prymnesium parvum</name>
    <name type="common">Toxic golden alga</name>
    <dbReference type="NCBI Taxonomy" id="97485"/>
    <lineage>
        <taxon>Eukaryota</taxon>
        <taxon>Haptista</taxon>
        <taxon>Haptophyta</taxon>
        <taxon>Prymnesiophyceae</taxon>
        <taxon>Prymnesiales</taxon>
        <taxon>Prymnesiaceae</taxon>
        <taxon>Prymnesium</taxon>
    </lineage>
</organism>
<comment type="caution">
    <text evidence="11">The sequence shown here is derived from an EMBL/GenBank/DDBJ whole genome shotgun (WGS) entry which is preliminary data.</text>
</comment>
<evidence type="ECO:0000256" key="2">
    <source>
        <dbReference type="ARBA" id="ARBA00022516"/>
    </source>
</evidence>
<comment type="similarity">
    <text evidence="10">Belongs to the ELO family.</text>
</comment>
<accession>A0AB34JJG0</accession>
<dbReference type="PANTHER" id="PTHR11157:SF169">
    <property type="entry name" value="ELONGATION OF FATTY ACIDS PROTEIN"/>
    <property type="match status" value="1"/>
</dbReference>
<evidence type="ECO:0000256" key="6">
    <source>
        <dbReference type="ARBA" id="ARBA00022989"/>
    </source>
</evidence>
<keyword evidence="7 10" id="KW-0443">Lipid metabolism</keyword>
<sequence length="264" mass="29835">MAIEALGAEVSAAIASPGIVAATALYMFVLVPVVKASGLVDKTKGAYRRAMLAYNVIFSIYSALTFVVTAAALGWDRGYGQWLRDLTGDTVVSLYQDKCPSTLFNSKLFMWAAWAFYYSKFVEFLDTVWLVLKGKPASFLQKLHHSGAPWDLYFQLVLQHEGVWIFVSFNSFIHTFMYAYYAITAVGIKCPAKSLITMMQISQFIIGFVAVYRYASIPCYYASKGLMFAWYFNYAYVGAILLLFLHFFYVDNFVPKARLKEKGK</sequence>
<dbReference type="PANTHER" id="PTHR11157">
    <property type="entry name" value="FATTY ACID ACYL TRANSFERASE-RELATED"/>
    <property type="match status" value="1"/>
</dbReference>
<evidence type="ECO:0000256" key="7">
    <source>
        <dbReference type="ARBA" id="ARBA00023098"/>
    </source>
</evidence>
<dbReference type="Proteomes" id="UP001515480">
    <property type="component" value="Unassembled WGS sequence"/>
</dbReference>
<comment type="catalytic activity">
    <reaction evidence="10">
        <text>an acyl-CoA + malonyl-CoA + H(+) = a 3-oxoacyl-CoA + CO2 + CoA</text>
        <dbReference type="Rhea" id="RHEA:50252"/>
        <dbReference type="ChEBI" id="CHEBI:15378"/>
        <dbReference type="ChEBI" id="CHEBI:16526"/>
        <dbReference type="ChEBI" id="CHEBI:57287"/>
        <dbReference type="ChEBI" id="CHEBI:57384"/>
        <dbReference type="ChEBI" id="CHEBI:58342"/>
        <dbReference type="ChEBI" id="CHEBI:90726"/>
    </reaction>
    <physiologicalReaction direction="left-to-right" evidence="10">
        <dbReference type="Rhea" id="RHEA:50253"/>
    </physiologicalReaction>
</comment>
<keyword evidence="8 10" id="KW-0472">Membrane</keyword>
<dbReference type="GO" id="GO:0030148">
    <property type="term" value="P:sphingolipid biosynthetic process"/>
    <property type="evidence" value="ECO:0007669"/>
    <property type="project" value="TreeGrafter"/>
</dbReference>
<evidence type="ECO:0000256" key="1">
    <source>
        <dbReference type="ARBA" id="ARBA00004141"/>
    </source>
</evidence>
<keyword evidence="6 10" id="KW-1133">Transmembrane helix</keyword>
<dbReference type="EC" id="2.3.1.-" evidence="10"/>
<evidence type="ECO:0000256" key="4">
    <source>
        <dbReference type="ARBA" id="ARBA00022692"/>
    </source>
</evidence>